<keyword evidence="3" id="KW-0694">RNA-binding</keyword>
<dbReference type="EMBL" id="KX247284">
    <property type="protein sequence ID" value="AOH77335.1"/>
    <property type="molecule type" value="Genomic_DNA"/>
</dbReference>
<dbReference type="Gene3D" id="1.20.58.110">
    <property type="entry name" value="Ribosomal protein S20"/>
    <property type="match status" value="1"/>
</dbReference>
<organism evidence="6">
    <name type="scientific">Dasya binghamiae</name>
    <dbReference type="NCBI Taxonomy" id="1896963"/>
    <lineage>
        <taxon>Eukaryota</taxon>
        <taxon>Rhodophyta</taxon>
        <taxon>Florideophyceae</taxon>
        <taxon>Rhodymeniophycidae</taxon>
        <taxon>Ceramiales</taxon>
        <taxon>Dasyaceae</taxon>
        <taxon>Dasya</taxon>
    </lineage>
</organism>
<dbReference type="NCBIfam" id="TIGR00029">
    <property type="entry name" value="S20"/>
    <property type="match status" value="1"/>
</dbReference>
<dbReference type="HAMAP" id="MF_00500">
    <property type="entry name" value="Ribosomal_bS20"/>
    <property type="match status" value="1"/>
</dbReference>
<comment type="similarity">
    <text evidence="1">Belongs to the bacterial ribosomal protein bS20 family.</text>
</comment>
<evidence type="ECO:0000313" key="6">
    <source>
        <dbReference type="EMBL" id="AOH77335.1"/>
    </source>
</evidence>
<dbReference type="Pfam" id="PF01649">
    <property type="entry name" value="Ribosomal_S20p"/>
    <property type="match status" value="1"/>
</dbReference>
<gene>
    <name evidence="6" type="primary">rps20</name>
</gene>
<dbReference type="AlphaFoldDB" id="A0A1C8XS79"/>
<dbReference type="InterPro" id="IPR002583">
    <property type="entry name" value="Ribosomal_bS20"/>
</dbReference>
<dbReference type="GO" id="GO:0006412">
    <property type="term" value="P:translation"/>
    <property type="evidence" value="ECO:0007669"/>
    <property type="project" value="InterPro"/>
</dbReference>
<keyword evidence="4 6" id="KW-0689">Ribosomal protein</keyword>
<dbReference type="RefSeq" id="YP_009295323.1">
    <property type="nucleotide sequence ID" value="NC_031161.1"/>
</dbReference>
<keyword evidence="6" id="KW-0934">Plastid</keyword>
<keyword evidence="2" id="KW-0699">rRNA-binding</keyword>
<dbReference type="InterPro" id="IPR036510">
    <property type="entry name" value="Ribosomal_bS20_sf"/>
</dbReference>
<dbReference type="GO" id="GO:0015935">
    <property type="term" value="C:small ribosomal subunit"/>
    <property type="evidence" value="ECO:0007669"/>
    <property type="project" value="TreeGrafter"/>
</dbReference>
<protein>
    <submittedName>
        <fullName evidence="6">Ribosomal protein S20</fullName>
    </submittedName>
</protein>
<name>A0A1C8XS79_9FLOR</name>
<dbReference type="SUPFAM" id="SSF46992">
    <property type="entry name" value="Ribosomal protein S20"/>
    <property type="match status" value="1"/>
</dbReference>
<keyword evidence="5" id="KW-0687">Ribonucleoprotein</keyword>
<dbReference type="GO" id="GO:0003735">
    <property type="term" value="F:structural constituent of ribosome"/>
    <property type="evidence" value="ECO:0007669"/>
    <property type="project" value="InterPro"/>
</dbReference>
<proteinExistence type="inferred from homology"/>
<accession>A0A1C8XS79</accession>
<geneLocation type="plastid" evidence="6"/>
<evidence type="ECO:0000256" key="1">
    <source>
        <dbReference type="ARBA" id="ARBA00007634"/>
    </source>
</evidence>
<reference evidence="6" key="1">
    <citation type="journal article" date="2016" name="Mitochondrial DNA Part B Resour">
        <title>Organellar genome analysis of the marine red alga Dasya binghamiae (Dasyaceae, Rhodophyta) reveals an uncharacteristic florideophyte mitogenome structure.</title>
        <authorList>
            <person name="Tamayo D.A."/>
            <person name="Hughey J.R."/>
        </authorList>
    </citation>
    <scope>NUCLEOTIDE SEQUENCE</scope>
</reference>
<evidence type="ECO:0000256" key="4">
    <source>
        <dbReference type="ARBA" id="ARBA00022980"/>
    </source>
</evidence>
<evidence type="ECO:0000256" key="3">
    <source>
        <dbReference type="ARBA" id="ARBA00022884"/>
    </source>
</evidence>
<dbReference type="GO" id="GO:0070181">
    <property type="term" value="F:small ribosomal subunit rRNA binding"/>
    <property type="evidence" value="ECO:0007669"/>
    <property type="project" value="TreeGrafter"/>
</dbReference>
<dbReference type="PANTHER" id="PTHR33398">
    <property type="entry name" value="30S RIBOSOMAL PROTEIN S20"/>
    <property type="match status" value="1"/>
</dbReference>
<evidence type="ECO:0000256" key="2">
    <source>
        <dbReference type="ARBA" id="ARBA00022730"/>
    </source>
</evidence>
<evidence type="ECO:0000256" key="5">
    <source>
        <dbReference type="ARBA" id="ARBA00023274"/>
    </source>
</evidence>
<dbReference type="PANTHER" id="PTHR33398:SF1">
    <property type="entry name" value="SMALL RIBOSOMAL SUBUNIT PROTEIN BS20C"/>
    <property type="match status" value="1"/>
</dbReference>
<dbReference type="GeneID" id="29071606"/>
<sequence>MPNNSSAIKRVKLALRNRSRNRMYKLAIKKSIKRYLLNLDNYNETLNNLSIVYQKIDKAITKGILHKNKGARKKARLTKMINHSNNPA</sequence>